<comment type="caution">
    <text evidence="1">The sequence shown here is derived from an EMBL/GenBank/DDBJ whole genome shotgun (WGS) entry which is preliminary data.</text>
</comment>
<reference evidence="1" key="1">
    <citation type="journal article" date="2020" name="Stud. Mycol.">
        <title>101 Dothideomycetes genomes: a test case for predicting lifestyles and emergence of pathogens.</title>
        <authorList>
            <person name="Haridas S."/>
            <person name="Albert R."/>
            <person name="Binder M."/>
            <person name="Bloem J."/>
            <person name="Labutti K."/>
            <person name="Salamov A."/>
            <person name="Andreopoulos B."/>
            <person name="Baker S."/>
            <person name="Barry K."/>
            <person name="Bills G."/>
            <person name="Bluhm B."/>
            <person name="Cannon C."/>
            <person name="Castanera R."/>
            <person name="Culley D."/>
            <person name="Daum C."/>
            <person name="Ezra D."/>
            <person name="Gonzalez J."/>
            <person name="Henrissat B."/>
            <person name="Kuo A."/>
            <person name="Liang C."/>
            <person name="Lipzen A."/>
            <person name="Lutzoni F."/>
            <person name="Magnuson J."/>
            <person name="Mondo S."/>
            <person name="Nolan M."/>
            <person name="Ohm R."/>
            <person name="Pangilinan J."/>
            <person name="Park H.-J."/>
            <person name="Ramirez L."/>
            <person name="Alfaro M."/>
            <person name="Sun H."/>
            <person name="Tritt A."/>
            <person name="Yoshinaga Y."/>
            <person name="Zwiers L.-H."/>
            <person name="Turgeon B."/>
            <person name="Goodwin S."/>
            <person name="Spatafora J."/>
            <person name="Crous P."/>
            <person name="Grigoriev I."/>
        </authorList>
    </citation>
    <scope>NUCLEOTIDE SEQUENCE</scope>
    <source>
        <strain evidence="1">CBS 690.94</strain>
    </source>
</reference>
<keyword evidence="2" id="KW-1185">Reference proteome</keyword>
<name>A0A9P4PPB1_9PLEO</name>
<dbReference type="AlphaFoldDB" id="A0A9P4PPB1"/>
<evidence type="ECO:0000313" key="1">
    <source>
        <dbReference type="EMBL" id="KAF2447657.1"/>
    </source>
</evidence>
<dbReference type="Proteomes" id="UP000799764">
    <property type="component" value="Unassembled WGS sequence"/>
</dbReference>
<protein>
    <submittedName>
        <fullName evidence="1">Uncharacterized protein</fullName>
    </submittedName>
</protein>
<gene>
    <name evidence="1" type="ORF">P171DRAFT_229243</name>
</gene>
<sequence length="119" mass="13368">MRRLGLLTGTVPCSCLEMARLSRPRFSADRSIRSMALRMHRVEGQRVNECSGLPAPSVPNASCRSSVYWVYCTCVSYSGGQKFRVLRIVSTLRDKREYVAVISMLLAWRIFAPGPISPQ</sequence>
<organism evidence="1 2">
    <name type="scientific">Karstenula rhodostoma CBS 690.94</name>
    <dbReference type="NCBI Taxonomy" id="1392251"/>
    <lineage>
        <taxon>Eukaryota</taxon>
        <taxon>Fungi</taxon>
        <taxon>Dikarya</taxon>
        <taxon>Ascomycota</taxon>
        <taxon>Pezizomycotina</taxon>
        <taxon>Dothideomycetes</taxon>
        <taxon>Pleosporomycetidae</taxon>
        <taxon>Pleosporales</taxon>
        <taxon>Massarineae</taxon>
        <taxon>Didymosphaeriaceae</taxon>
        <taxon>Karstenula</taxon>
    </lineage>
</organism>
<dbReference type="EMBL" id="MU001496">
    <property type="protein sequence ID" value="KAF2447657.1"/>
    <property type="molecule type" value="Genomic_DNA"/>
</dbReference>
<proteinExistence type="predicted"/>
<accession>A0A9P4PPB1</accession>
<evidence type="ECO:0000313" key="2">
    <source>
        <dbReference type="Proteomes" id="UP000799764"/>
    </source>
</evidence>